<dbReference type="EMBL" id="BARS01019410">
    <property type="protein sequence ID" value="GAF90596.1"/>
    <property type="molecule type" value="Genomic_DNA"/>
</dbReference>
<dbReference type="AlphaFoldDB" id="X0TTR5"/>
<organism evidence="1">
    <name type="scientific">marine sediment metagenome</name>
    <dbReference type="NCBI Taxonomy" id="412755"/>
    <lineage>
        <taxon>unclassified sequences</taxon>
        <taxon>metagenomes</taxon>
        <taxon>ecological metagenomes</taxon>
    </lineage>
</organism>
<proteinExistence type="predicted"/>
<evidence type="ECO:0000313" key="1">
    <source>
        <dbReference type="EMBL" id="GAF90596.1"/>
    </source>
</evidence>
<name>X0TTR5_9ZZZZ</name>
<comment type="caution">
    <text evidence="1">The sequence shown here is derived from an EMBL/GenBank/DDBJ whole genome shotgun (WGS) entry which is preliminary data.</text>
</comment>
<protein>
    <submittedName>
        <fullName evidence="1">Uncharacterized protein</fullName>
    </submittedName>
</protein>
<gene>
    <name evidence="1" type="ORF">S01H1_31461</name>
</gene>
<sequence>TLSQVAPMVCLAPSVTQRGVPVDSLGVLLSWLRIVDICVRGG</sequence>
<accession>X0TTR5</accession>
<reference evidence="1" key="1">
    <citation type="journal article" date="2014" name="Front. Microbiol.">
        <title>High frequency of phylogenetically diverse reductive dehalogenase-homologous genes in deep subseafloor sedimentary metagenomes.</title>
        <authorList>
            <person name="Kawai M."/>
            <person name="Futagami T."/>
            <person name="Toyoda A."/>
            <person name="Takaki Y."/>
            <person name="Nishi S."/>
            <person name="Hori S."/>
            <person name="Arai W."/>
            <person name="Tsubouchi T."/>
            <person name="Morono Y."/>
            <person name="Uchiyama I."/>
            <person name="Ito T."/>
            <person name="Fujiyama A."/>
            <person name="Inagaki F."/>
            <person name="Takami H."/>
        </authorList>
    </citation>
    <scope>NUCLEOTIDE SEQUENCE</scope>
    <source>
        <strain evidence="1">Expedition CK06-06</strain>
    </source>
</reference>
<feature type="non-terminal residue" evidence="1">
    <location>
        <position position="1"/>
    </location>
</feature>